<dbReference type="Proteomes" id="UP000243975">
    <property type="component" value="Unassembled WGS sequence"/>
</dbReference>
<accession>A0A118K344</accession>
<evidence type="ECO:0000313" key="1">
    <source>
        <dbReference type="EMBL" id="KVI05370.1"/>
    </source>
</evidence>
<organism evidence="1 2">
    <name type="scientific">Cynara cardunculus var. scolymus</name>
    <name type="common">Globe artichoke</name>
    <name type="synonym">Cynara scolymus</name>
    <dbReference type="NCBI Taxonomy" id="59895"/>
    <lineage>
        <taxon>Eukaryota</taxon>
        <taxon>Viridiplantae</taxon>
        <taxon>Streptophyta</taxon>
        <taxon>Embryophyta</taxon>
        <taxon>Tracheophyta</taxon>
        <taxon>Spermatophyta</taxon>
        <taxon>Magnoliopsida</taxon>
        <taxon>eudicotyledons</taxon>
        <taxon>Gunneridae</taxon>
        <taxon>Pentapetalae</taxon>
        <taxon>asterids</taxon>
        <taxon>campanulids</taxon>
        <taxon>Asterales</taxon>
        <taxon>Asteraceae</taxon>
        <taxon>Carduoideae</taxon>
        <taxon>Cardueae</taxon>
        <taxon>Carduinae</taxon>
        <taxon>Cynara</taxon>
    </lineage>
</organism>
<sequence length="216" mass="24545">MKPNFLFQWILDPISFTAKETDALVQTTLLKNVSETMPGKNSNFMQITHAYISYSFCVSRQTGPYQWRLEQLCSIPLHQTFKIKFSGTKNLQDFLSSLGLPFLMQAQTDHSPNDQIGGCFRSSDLPNAVREITSPAKLSTYGHTSTSVEPVAAILNMKMMGLKDTSYSNLEILKMKSWIDYFAMFDPFVTLGNQKSANEAISKWLGMWLWKIVGFR</sequence>
<comment type="caution">
    <text evidence="1">The sequence shown here is derived from an EMBL/GenBank/DDBJ whole genome shotgun (WGS) entry which is preliminary data.</text>
</comment>
<dbReference type="AlphaFoldDB" id="A0A118K344"/>
<keyword evidence="2" id="KW-1185">Reference proteome</keyword>
<evidence type="ECO:0000313" key="2">
    <source>
        <dbReference type="Proteomes" id="UP000243975"/>
    </source>
</evidence>
<proteinExistence type="predicted"/>
<name>A0A118K344_CYNCS</name>
<protein>
    <submittedName>
        <fullName evidence="1">Uncharacterized protein</fullName>
    </submittedName>
</protein>
<reference evidence="1 2" key="1">
    <citation type="journal article" date="2016" name="Sci. Rep.">
        <title>The genome sequence of the outbreeding globe artichoke constructed de novo incorporating a phase-aware low-pass sequencing strategy of F1 progeny.</title>
        <authorList>
            <person name="Scaglione D."/>
            <person name="Reyes-Chin-Wo S."/>
            <person name="Acquadro A."/>
            <person name="Froenicke L."/>
            <person name="Portis E."/>
            <person name="Beitel C."/>
            <person name="Tirone M."/>
            <person name="Mauro R."/>
            <person name="Lo Monaco A."/>
            <person name="Mauromicale G."/>
            <person name="Faccioli P."/>
            <person name="Cattivelli L."/>
            <person name="Rieseberg L."/>
            <person name="Michelmore R."/>
            <person name="Lanteri S."/>
        </authorList>
    </citation>
    <scope>NUCLEOTIDE SEQUENCE [LARGE SCALE GENOMIC DNA]</scope>
    <source>
        <strain evidence="1">2C</strain>
    </source>
</reference>
<gene>
    <name evidence="1" type="ORF">Ccrd_016297</name>
</gene>
<dbReference type="EMBL" id="LEKV01001873">
    <property type="protein sequence ID" value="KVI05370.1"/>
    <property type="molecule type" value="Genomic_DNA"/>
</dbReference>
<dbReference type="Gramene" id="KVI05370">
    <property type="protein sequence ID" value="KVI05370"/>
    <property type="gene ID" value="Ccrd_016297"/>
</dbReference>